<dbReference type="EMBL" id="LHXQ01000062">
    <property type="protein sequence ID" value="KXA94227.1"/>
    <property type="molecule type" value="Genomic_DNA"/>
</dbReference>
<protein>
    <submittedName>
        <fullName evidence="1">Uncharacterized protein</fullName>
    </submittedName>
</protein>
<dbReference type="Proteomes" id="UP000070155">
    <property type="component" value="Unassembled WGS sequence"/>
</dbReference>
<comment type="caution">
    <text evidence="1">The sequence shown here is derived from an EMBL/GenBank/DDBJ whole genome shotgun (WGS) entry which is preliminary data.</text>
</comment>
<sequence>MIFNGFHERELSLELGIYLLYEAKKSAEIAPGVGSEFTDIWVVSKNNYKKIDEDTIEIFEKARKEKMKKNNEALSETFQKIEEAE</sequence>
<name>A0A133UJ70_9EURY</name>
<keyword evidence="2" id="KW-1185">Reference proteome</keyword>
<evidence type="ECO:0000313" key="2">
    <source>
        <dbReference type="Proteomes" id="UP000070155"/>
    </source>
</evidence>
<accession>A0A133UJ70</accession>
<gene>
    <name evidence="1" type="ORF">AKJ36_03265</name>
</gene>
<proteinExistence type="predicted"/>
<dbReference type="AlphaFoldDB" id="A0A133UJ70"/>
<organism evidence="1 2">
    <name type="scientific">candidate division MSBL1 archaeon SCGC-AAA259I07</name>
    <dbReference type="NCBI Taxonomy" id="1698266"/>
    <lineage>
        <taxon>Archaea</taxon>
        <taxon>Methanobacteriati</taxon>
        <taxon>Methanobacteriota</taxon>
        <taxon>candidate division MSBL1</taxon>
    </lineage>
</organism>
<reference evidence="1 2" key="1">
    <citation type="journal article" date="2016" name="Sci. Rep.">
        <title>Metabolic traits of an uncultured archaeal lineage -MSBL1- from brine pools of the Red Sea.</title>
        <authorList>
            <person name="Mwirichia R."/>
            <person name="Alam I."/>
            <person name="Rashid M."/>
            <person name="Vinu M."/>
            <person name="Ba-Alawi W."/>
            <person name="Anthony Kamau A."/>
            <person name="Kamanda Ngugi D."/>
            <person name="Goker M."/>
            <person name="Klenk H.P."/>
            <person name="Bajic V."/>
            <person name="Stingl U."/>
        </authorList>
    </citation>
    <scope>NUCLEOTIDE SEQUENCE [LARGE SCALE GENOMIC DNA]</scope>
    <source>
        <strain evidence="1">SCGC-AAA259I07</strain>
    </source>
</reference>
<evidence type="ECO:0000313" key="1">
    <source>
        <dbReference type="EMBL" id="KXA94227.1"/>
    </source>
</evidence>